<feature type="compositionally biased region" description="Polar residues" evidence="4">
    <location>
        <begin position="364"/>
        <end position="376"/>
    </location>
</feature>
<protein>
    <recommendedName>
        <fullName evidence="2 3">Pre-mRNA-processing protein 45</fullName>
    </recommendedName>
</protein>
<keyword evidence="3" id="KW-0508">mRNA splicing</keyword>
<keyword evidence="3" id="KW-0507">mRNA processing</keyword>
<evidence type="ECO:0000256" key="3">
    <source>
        <dbReference type="RuleBase" id="RU367140"/>
    </source>
</evidence>
<feature type="region of interest" description="Disordered" evidence="4">
    <location>
        <begin position="356"/>
        <end position="388"/>
    </location>
</feature>
<evidence type="ECO:0000259" key="5">
    <source>
        <dbReference type="Pfam" id="PF02731"/>
    </source>
</evidence>
<comment type="similarity">
    <text evidence="1 3">Belongs to the SNW family.</text>
</comment>
<keyword evidence="3" id="KW-0747">Spliceosome</keyword>
<evidence type="ECO:0000256" key="1">
    <source>
        <dbReference type="ARBA" id="ARBA00010197"/>
    </source>
</evidence>
<sequence>MSDKKLQLHDYDSKKKLSETASKTKDALSKIVSRKLHNDKVTTLSSTSTNSDTSYIRYTSAQLANLTNNEGLNAPKQRIIKITDEKVDPMLPQKFRIRKAPDGPPADGFAPVLHDETNTEKLTKSDQKKWQIAPSVSNWKNNQGFIIGIENRLQNSNTPNKLTEQDIEKSTQRFAALSDALKNAEQKAKEDLKTRANWRKRVESEEVARTQERLGRLAEEARNSRRTAQDTIADDSNVQEDDATSRNAPGGVNSLSDKLQRRAERRRRAEEELRSEKISSKQKVRKLAKEQGRDISERVVLGVSEALRKKQKESIYDSELYLRTSHSVKEKPTDDLYDKPLFSQEAALGDIYRSRNISGHKGLGSTNDTETQSSVNFVRDSDAGKKTS</sequence>
<keyword evidence="7" id="KW-1185">Reference proteome</keyword>
<evidence type="ECO:0000313" key="7">
    <source>
        <dbReference type="Proteomes" id="UP000186136"/>
    </source>
</evidence>
<evidence type="ECO:0000256" key="4">
    <source>
        <dbReference type="SAM" id="MobiDB-lite"/>
    </source>
</evidence>
<gene>
    <name evidence="6" type="ORF">PMKS-000535</name>
</gene>
<dbReference type="GO" id="GO:0000398">
    <property type="term" value="P:mRNA splicing, via spliceosome"/>
    <property type="evidence" value="ECO:0007669"/>
    <property type="project" value="InterPro"/>
</dbReference>
<dbReference type="InterPro" id="IPR017862">
    <property type="entry name" value="SKI-int_prot_SKIP"/>
</dbReference>
<comment type="subcellular location">
    <subcellularLocation>
        <location evidence="3">Nucleus</location>
    </subcellularLocation>
</comment>
<reference evidence="6 7" key="1">
    <citation type="submission" date="2016-08" db="EMBL/GenBank/DDBJ databases">
        <title>Whole genome shotgun sequence of Pichia membranifaciens KS47-1.</title>
        <authorList>
            <person name="Konishi M."/>
            <person name="Ishida M."/>
            <person name="Arakawa T."/>
            <person name="Kato Y."/>
            <person name="Horiuchi J."/>
        </authorList>
    </citation>
    <scope>NUCLEOTIDE SEQUENCE [LARGE SCALE GENOMIC DNA]</scope>
    <source>
        <strain evidence="6 7">KS47-1</strain>
    </source>
</reference>
<comment type="function">
    <text evidence="3">Involved in pre-mRNA splicing.</text>
</comment>
<comment type="subunit">
    <text evidence="3">Associated with the spliceosome.</text>
</comment>
<dbReference type="GO" id="GO:0005681">
    <property type="term" value="C:spliceosomal complex"/>
    <property type="evidence" value="ECO:0007669"/>
    <property type="project" value="UniProtKB-UniRule"/>
</dbReference>
<feature type="compositionally biased region" description="Basic and acidic residues" evidence="4">
    <location>
        <begin position="201"/>
        <end position="223"/>
    </location>
</feature>
<dbReference type="Pfam" id="PF02731">
    <property type="entry name" value="SKIP_SNW"/>
    <property type="match status" value="1"/>
</dbReference>
<evidence type="ECO:0000256" key="2">
    <source>
        <dbReference type="ARBA" id="ARBA00022160"/>
    </source>
</evidence>
<feature type="domain" description="SKI-interacting protein SKIP SNW" evidence="5">
    <location>
        <begin position="55"/>
        <end position="225"/>
    </location>
</feature>
<organism evidence="6 7">
    <name type="scientific">Pichia membranifaciens</name>
    <dbReference type="NCBI Taxonomy" id="4926"/>
    <lineage>
        <taxon>Eukaryota</taxon>
        <taxon>Fungi</taxon>
        <taxon>Dikarya</taxon>
        <taxon>Ascomycota</taxon>
        <taxon>Saccharomycotina</taxon>
        <taxon>Pichiomycetes</taxon>
        <taxon>Pichiales</taxon>
        <taxon>Pichiaceae</taxon>
        <taxon>Pichia</taxon>
    </lineage>
</organism>
<feature type="compositionally biased region" description="Basic and acidic residues" evidence="4">
    <location>
        <begin position="379"/>
        <end position="388"/>
    </location>
</feature>
<proteinExistence type="inferred from homology"/>
<dbReference type="OrthoDB" id="666364at2759"/>
<feature type="compositionally biased region" description="Basic and acidic residues" evidence="4">
    <location>
        <begin position="1"/>
        <end position="28"/>
    </location>
</feature>
<comment type="caution">
    <text evidence="6">The sequence shown here is derived from an EMBL/GenBank/DDBJ whole genome shotgun (WGS) entry which is preliminary data.</text>
</comment>
<dbReference type="AlphaFoldDB" id="A0A1Q2YC17"/>
<feature type="region of interest" description="Disordered" evidence="4">
    <location>
        <begin position="201"/>
        <end position="291"/>
    </location>
</feature>
<dbReference type="InterPro" id="IPR004015">
    <property type="entry name" value="SKI-int_prot_SKIP_SNW-dom"/>
</dbReference>
<name>A0A1Q2YC17_9ASCO</name>
<feature type="region of interest" description="Disordered" evidence="4">
    <location>
        <begin position="1"/>
        <end position="30"/>
    </location>
</feature>
<feature type="compositionally biased region" description="Basic and acidic residues" evidence="4">
    <location>
        <begin position="258"/>
        <end position="279"/>
    </location>
</feature>
<keyword evidence="3" id="KW-0539">Nucleus</keyword>
<dbReference type="EMBL" id="BDGI01000018">
    <property type="protein sequence ID" value="GAV27074.1"/>
    <property type="molecule type" value="Genomic_DNA"/>
</dbReference>
<dbReference type="Proteomes" id="UP000186136">
    <property type="component" value="Unassembled WGS sequence"/>
</dbReference>
<accession>A0A1Q2YC17</accession>
<dbReference type="PANTHER" id="PTHR12096">
    <property type="entry name" value="NUCLEAR PROTEIN SKIP-RELATED"/>
    <property type="match status" value="1"/>
</dbReference>
<evidence type="ECO:0000313" key="6">
    <source>
        <dbReference type="EMBL" id="GAV27074.1"/>
    </source>
</evidence>